<evidence type="ECO:0000313" key="2">
    <source>
        <dbReference type="Proteomes" id="UP000746751"/>
    </source>
</evidence>
<dbReference type="PANTHER" id="PTHR43434:SF20">
    <property type="entry name" value="5'-NUCLEOTIDASE"/>
    <property type="match status" value="1"/>
</dbReference>
<dbReference type="GO" id="GO:0016787">
    <property type="term" value="F:hydrolase activity"/>
    <property type="evidence" value="ECO:0007669"/>
    <property type="project" value="UniProtKB-KW"/>
</dbReference>
<sequence>MTDTLHLSTRPVVLFDFDGTLADTSPAILRMARMALGNRGYDVDSLGDMTSLIGPPLYDGFMDLCHVDLDEAIAITNEYRKLFNAEVKPEDYPPLPGVPELLQALVDRGTRIAIATSRLESMAIEMINALGLPPFEVIVGRLEPGRDTKADCIREAMRQLGVTCDEVVMVGDRKHDTQGAHACGIPCIAVYTGTAKPGEHEEAGADVICHGMGGVARVLGVSL</sequence>
<dbReference type="SUPFAM" id="SSF56784">
    <property type="entry name" value="HAD-like"/>
    <property type="match status" value="1"/>
</dbReference>
<dbReference type="Gene3D" id="1.10.150.240">
    <property type="entry name" value="Putative phosphatase, domain 2"/>
    <property type="match status" value="1"/>
</dbReference>
<dbReference type="InterPro" id="IPR023214">
    <property type="entry name" value="HAD_sf"/>
</dbReference>
<dbReference type="GO" id="GO:0004713">
    <property type="term" value="F:protein tyrosine kinase activity"/>
    <property type="evidence" value="ECO:0007669"/>
    <property type="project" value="TreeGrafter"/>
</dbReference>
<dbReference type="Gene3D" id="3.40.50.1000">
    <property type="entry name" value="HAD superfamily/HAD-like"/>
    <property type="match status" value="1"/>
</dbReference>
<evidence type="ECO:0000313" key="1">
    <source>
        <dbReference type="EMBL" id="HJG31813.1"/>
    </source>
</evidence>
<dbReference type="GO" id="GO:0005829">
    <property type="term" value="C:cytosol"/>
    <property type="evidence" value="ECO:0007669"/>
    <property type="project" value="TreeGrafter"/>
</dbReference>
<organism evidence="1 2">
    <name type="scientific">Collinsella ihumii</name>
    <dbReference type="NCBI Taxonomy" id="1720204"/>
    <lineage>
        <taxon>Bacteria</taxon>
        <taxon>Bacillati</taxon>
        <taxon>Actinomycetota</taxon>
        <taxon>Coriobacteriia</taxon>
        <taxon>Coriobacteriales</taxon>
        <taxon>Coriobacteriaceae</taxon>
        <taxon>Collinsella</taxon>
    </lineage>
</organism>
<gene>
    <name evidence="1" type="ORF">K8U80_10535</name>
</gene>
<accession>A0A921LTX1</accession>
<dbReference type="PANTHER" id="PTHR43434">
    <property type="entry name" value="PHOSPHOGLYCOLATE PHOSPHATASE"/>
    <property type="match status" value="1"/>
</dbReference>
<dbReference type="InterPro" id="IPR023198">
    <property type="entry name" value="PGP-like_dom2"/>
</dbReference>
<dbReference type="SFLD" id="SFLDS00003">
    <property type="entry name" value="Haloacid_Dehalogenase"/>
    <property type="match status" value="1"/>
</dbReference>
<proteinExistence type="predicted"/>
<name>A0A921LTX1_9ACTN</name>
<dbReference type="EMBL" id="DYVF01000061">
    <property type="protein sequence ID" value="HJG31813.1"/>
    <property type="molecule type" value="Genomic_DNA"/>
</dbReference>
<dbReference type="InterPro" id="IPR050155">
    <property type="entry name" value="HAD-like_hydrolase_sf"/>
</dbReference>
<dbReference type="Proteomes" id="UP000746751">
    <property type="component" value="Unassembled WGS sequence"/>
</dbReference>
<dbReference type="AlphaFoldDB" id="A0A921LTX1"/>
<dbReference type="InterPro" id="IPR036412">
    <property type="entry name" value="HAD-like_sf"/>
</dbReference>
<dbReference type="Pfam" id="PF13419">
    <property type="entry name" value="HAD_2"/>
    <property type="match status" value="1"/>
</dbReference>
<comment type="caution">
    <text evidence="1">The sequence shown here is derived from an EMBL/GenBank/DDBJ whole genome shotgun (WGS) entry which is preliminary data.</text>
</comment>
<keyword evidence="1" id="KW-0378">Hydrolase</keyword>
<dbReference type="InterPro" id="IPR041492">
    <property type="entry name" value="HAD_2"/>
</dbReference>
<dbReference type="SFLD" id="SFLDG01129">
    <property type="entry name" value="C1.5:_HAD__Beta-PGM__Phosphata"/>
    <property type="match status" value="1"/>
</dbReference>
<reference evidence="1" key="2">
    <citation type="submission" date="2021-09" db="EMBL/GenBank/DDBJ databases">
        <authorList>
            <person name="Gilroy R."/>
        </authorList>
    </citation>
    <scope>NUCLEOTIDE SEQUENCE</scope>
    <source>
        <strain evidence="1">ChiGjej2B2-7701</strain>
    </source>
</reference>
<protein>
    <submittedName>
        <fullName evidence="1">HAD hydrolase-like protein</fullName>
    </submittedName>
</protein>
<reference evidence="1" key="1">
    <citation type="journal article" date="2021" name="PeerJ">
        <title>Extensive microbial diversity within the chicken gut microbiome revealed by metagenomics and culture.</title>
        <authorList>
            <person name="Gilroy R."/>
            <person name="Ravi A."/>
            <person name="Getino M."/>
            <person name="Pursley I."/>
            <person name="Horton D.L."/>
            <person name="Alikhan N.F."/>
            <person name="Baker D."/>
            <person name="Gharbi K."/>
            <person name="Hall N."/>
            <person name="Watson M."/>
            <person name="Adriaenssens E.M."/>
            <person name="Foster-Nyarko E."/>
            <person name="Jarju S."/>
            <person name="Secka A."/>
            <person name="Antonio M."/>
            <person name="Oren A."/>
            <person name="Chaudhuri R.R."/>
            <person name="La Ragione R."/>
            <person name="Hildebrand F."/>
            <person name="Pallen M.J."/>
        </authorList>
    </citation>
    <scope>NUCLEOTIDE SEQUENCE</scope>
    <source>
        <strain evidence="1">ChiGjej2B2-7701</strain>
    </source>
</reference>